<dbReference type="OrthoDB" id="10460340at2759"/>
<protein>
    <submittedName>
        <fullName evidence="1">2977_t:CDS:1</fullName>
    </submittedName>
</protein>
<name>A0A9N8ZXL5_9GLOM</name>
<organism evidence="1 2">
    <name type="scientific">Diversispora eburnea</name>
    <dbReference type="NCBI Taxonomy" id="1213867"/>
    <lineage>
        <taxon>Eukaryota</taxon>
        <taxon>Fungi</taxon>
        <taxon>Fungi incertae sedis</taxon>
        <taxon>Mucoromycota</taxon>
        <taxon>Glomeromycotina</taxon>
        <taxon>Glomeromycetes</taxon>
        <taxon>Diversisporales</taxon>
        <taxon>Diversisporaceae</taxon>
        <taxon>Diversispora</taxon>
    </lineage>
</organism>
<proteinExistence type="predicted"/>
<evidence type="ECO:0000313" key="1">
    <source>
        <dbReference type="EMBL" id="CAG8509937.1"/>
    </source>
</evidence>
<keyword evidence="2" id="KW-1185">Reference proteome</keyword>
<dbReference type="Proteomes" id="UP000789706">
    <property type="component" value="Unassembled WGS sequence"/>
</dbReference>
<accession>A0A9N8ZXL5</accession>
<reference evidence="1" key="1">
    <citation type="submission" date="2021-06" db="EMBL/GenBank/DDBJ databases">
        <authorList>
            <person name="Kallberg Y."/>
            <person name="Tangrot J."/>
            <person name="Rosling A."/>
        </authorList>
    </citation>
    <scope>NUCLEOTIDE SEQUENCE</scope>
    <source>
        <strain evidence="1">AZ414A</strain>
    </source>
</reference>
<gene>
    <name evidence="1" type="ORF">DEBURN_LOCUS5120</name>
</gene>
<dbReference type="AlphaFoldDB" id="A0A9N8ZXL5"/>
<comment type="caution">
    <text evidence="1">The sequence shown here is derived from an EMBL/GenBank/DDBJ whole genome shotgun (WGS) entry which is preliminary data.</text>
</comment>
<sequence>MPTVKEKLRALKGLFEDNDITYDVYKDMCKEICVEYVDSMPTVKEKLRALKGLFEDNDITYDVYKDMCKEICVEYVDSSEFIPIKPQRRNFWQRLWNLVSDAGKFTLQSLLSPIISAISGKLITG</sequence>
<evidence type="ECO:0000313" key="2">
    <source>
        <dbReference type="Proteomes" id="UP000789706"/>
    </source>
</evidence>
<dbReference type="EMBL" id="CAJVPK010000435">
    <property type="protein sequence ID" value="CAG8509937.1"/>
    <property type="molecule type" value="Genomic_DNA"/>
</dbReference>